<keyword evidence="3" id="KW-1185">Reference proteome</keyword>
<dbReference type="InParanoid" id="A0A0D0DBY9"/>
<feature type="compositionally biased region" description="Pro residues" evidence="1">
    <location>
        <begin position="676"/>
        <end position="692"/>
    </location>
</feature>
<feature type="region of interest" description="Disordered" evidence="1">
    <location>
        <begin position="676"/>
        <end position="822"/>
    </location>
</feature>
<reference evidence="3" key="2">
    <citation type="submission" date="2015-01" db="EMBL/GenBank/DDBJ databases">
        <title>Evolutionary Origins and Diversification of the Mycorrhizal Mutualists.</title>
        <authorList>
            <consortium name="DOE Joint Genome Institute"/>
            <consortium name="Mycorrhizal Genomics Consortium"/>
            <person name="Kohler A."/>
            <person name="Kuo A."/>
            <person name="Nagy L.G."/>
            <person name="Floudas D."/>
            <person name="Copeland A."/>
            <person name="Barry K.W."/>
            <person name="Cichocki N."/>
            <person name="Veneault-Fourrey C."/>
            <person name="LaButti K."/>
            <person name="Lindquist E.A."/>
            <person name="Lipzen A."/>
            <person name="Lundell T."/>
            <person name="Morin E."/>
            <person name="Murat C."/>
            <person name="Riley R."/>
            <person name="Ohm R."/>
            <person name="Sun H."/>
            <person name="Tunlid A."/>
            <person name="Henrissat B."/>
            <person name="Grigoriev I.V."/>
            <person name="Hibbett D.S."/>
            <person name="Martin F."/>
        </authorList>
    </citation>
    <scope>NUCLEOTIDE SEQUENCE [LARGE SCALE GENOMIC DNA]</scope>
    <source>
        <strain evidence="3">Ve08.2h10</strain>
    </source>
</reference>
<dbReference type="Gene3D" id="3.30.160.20">
    <property type="match status" value="1"/>
</dbReference>
<protein>
    <submittedName>
        <fullName evidence="2">Uncharacterized protein</fullName>
    </submittedName>
</protein>
<name>A0A0D0DBY9_9AGAM</name>
<feature type="compositionally biased region" description="Basic and acidic residues" evidence="1">
    <location>
        <begin position="799"/>
        <end position="808"/>
    </location>
</feature>
<proteinExistence type="predicted"/>
<dbReference type="Proteomes" id="UP000054538">
    <property type="component" value="Unassembled WGS sequence"/>
</dbReference>
<organism evidence="2 3">
    <name type="scientific">Paxillus rubicundulus Ve08.2h10</name>
    <dbReference type="NCBI Taxonomy" id="930991"/>
    <lineage>
        <taxon>Eukaryota</taxon>
        <taxon>Fungi</taxon>
        <taxon>Dikarya</taxon>
        <taxon>Basidiomycota</taxon>
        <taxon>Agaricomycotina</taxon>
        <taxon>Agaricomycetes</taxon>
        <taxon>Agaricomycetidae</taxon>
        <taxon>Boletales</taxon>
        <taxon>Paxilineae</taxon>
        <taxon>Paxillaceae</taxon>
        <taxon>Paxillus</taxon>
    </lineage>
</organism>
<dbReference type="OrthoDB" id="3254160at2759"/>
<reference evidence="2 3" key="1">
    <citation type="submission" date="2014-04" db="EMBL/GenBank/DDBJ databases">
        <authorList>
            <consortium name="DOE Joint Genome Institute"/>
            <person name="Kuo A."/>
            <person name="Kohler A."/>
            <person name="Jargeat P."/>
            <person name="Nagy L.G."/>
            <person name="Floudas D."/>
            <person name="Copeland A."/>
            <person name="Barry K.W."/>
            <person name="Cichocki N."/>
            <person name="Veneault-Fourrey C."/>
            <person name="LaButti K."/>
            <person name="Lindquist E.A."/>
            <person name="Lipzen A."/>
            <person name="Lundell T."/>
            <person name="Morin E."/>
            <person name="Murat C."/>
            <person name="Sun H."/>
            <person name="Tunlid A."/>
            <person name="Henrissat B."/>
            <person name="Grigoriev I.V."/>
            <person name="Hibbett D.S."/>
            <person name="Martin F."/>
            <person name="Nordberg H.P."/>
            <person name="Cantor M.N."/>
            <person name="Hua S.X."/>
        </authorList>
    </citation>
    <scope>NUCLEOTIDE SEQUENCE [LARGE SCALE GENOMIC DNA]</scope>
    <source>
        <strain evidence="2 3">Ve08.2h10</strain>
    </source>
</reference>
<feature type="compositionally biased region" description="Polar residues" evidence="1">
    <location>
        <begin position="759"/>
        <end position="770"/>
    </location>
</feature>
<feature type="compositionally biased region" description="Low complexity" evidence="1">
    <location>
        <begin position="781"/>
        <end position="792"/>
    </location>
</feature>
<feature type="compositionally biased region" description="Polar residues" evidence="1">
    <location>
        <begin position="566"/>
        <end position="585"/>
    </location>
</feature>
<dbReference type="AlphaFoldDB" id="A0A0D0DBY9"/>
<dbReference type="EMBL" id="KN825758">
    <property type="protein sequence ID" value="KIK81641.1"/>
    <property type="molecule type" value="Genomic_DNA"/>
</dbReference>
<feature type="compositionally biased region" description="Basic residues" evidence="1">
    <location>
        <begin position="746"/>
        <end position="757"/>
    </location>
</feature>
<feature type="compositionally biased region" description="Low complexity" evidence="1">
    <location>
        <begin position="731"/>
        <end position="742"/>
    </location>
</feature>
<dbReference type="STRING" id="930991.A0A0D0DBY9"/>
<sequence>MSSGSHGWTSQSTFDIVSRNLADLGGLSLDEYLYGDTNSSFTPAPHVHQRAILPPPLSLPEISPPPPAKATETVNVNAVTRLHQTCQRVFGNTDALEFEFIEQNGPRNKQCILTITRPDRTKRSYATQPTFAKKNEAKAEAAKTAIEMGALEFLMNGGGEAAKPKRGLVLSSVARADTAGAGPVASTSKTTNDAVSSINEIERCCAEWRAGSVAPHWVGFFEPKLGHKQGCALRIQLSPNVVRVHLSDSTFDTYPEAKLACAKAAVSEGVLDFIKHGNGQTRPLLPIPFSPPASSGQATLIVNARTPLTLQSFYDSLPRPFPESFETNDAVEINAPGWLNGMVQSARGGKLAITFLFTSDGTPGLHGCVLKLDRPGEYRAYLVDARFPKRSDAKAAVSLQAMSHGVGNYIRSITSAVQEKVTPLMRSFSTNFIYPTLTAELSKIHLELHPRLEFKKERDAFGASLVVELSATPTPEQVRRYTIPTDYRNKADAKAAAVCYAAEQGAIEFVRLRGKEPPLGYVSPYTLRNYDPEASQKRKRAEGTEEAGQGSPQKKQKKAKKREAESSSTQGESSQATSVGQSQPIRSGGHVPEPSGIGFDAGSGAAHFTPHTYGPPLPPTQAAIHSMSFIPPYGPQPYIAPCPPPFDPRFAGGDVGTPAGYHSYGMHQPPLVFAPNPPHPPHVPYHGPPPAWGPSGQPRVGPGHSSHFVPRSSAVSTRLEHSDVEPGEVLSSRGSEFSESSSQNNRKAKKQGLKIKMKGNNSPTTPQGTQPIKEKTKDKGTSTTNTPSSTPPEGQDGEPSSHVKKLTDHCGQNGLGTPAFHEEKSENKFKVWIIIGKERFDLPTTYRTAEEGRQRVAKQVLARLRQQKT</sequence>
<feature type="region of interest" description="Disordered" evidence="1">
    <location>
        <begin position="521"/>
        <end position="620"/>
    </location>
</feature>
<evidence type="ECO:0000313" key="3">
    <source>
        <dbReference type="Proteomes" id="UP000054538"/>
    </source>
</evidence>
<evidence type="ECO:0000256" key="1">
    <source>
        <dbReference type="SAM" id="MobiDB-lite"/>
    </source>
</evidence>
<gene>
    <name evidence="2" type="ORF">PAXRUDRAFT_832706</name>
</gene>
<dbReference type="HOGENOM" id="CLU_008395_0_0_1"/>
<accession>A0A0D0DBY9</accession>
<evidence type="ECO:0000313" key="2">
    <source>
        <dbReference type="EMBL" id="KIK81641.1"/>
    </source>
</evidence>